<evidence type="ECO:0000313" key="2">
    <source>
        <dbReference type="Proteomes" id="UP001403385"/>
    </source>
</evidence>
<dbReference type="SUPFAM" id="SSF82171">
    <property type="entry name" value="DPP6 N-terminal domain-like"/>
    <property type="match status" value="1"/>
</dbReference>
<gene>
    <name evidence="1" type="ORF">AAG747_18440</name>
</gene>
<organism evidence="1 2">
    <name type="scientific">Rapidithrix thailandica</name>
    <dbReference type="NCBI Taxonomy" id="413964"/>
    <lineage>
        <taxon>Bacteria</taxon>
        <taxon>Pseudomonadati</taxon>
        <taxon>Bacteroidota</taxon>
        <taxon>Cytophagia</taxon>
        <taxon>Cytophagales</taxon>
        <taxon>Flammeovirgaceae</taxon>
        <taxon>Rapidithrix</taxon>
    </lineage>
</organism>
<dbReference type="RefSeq" id="WP_346822689.1">
    <property type="nucleotide sequence ID" value="NZ_JBDKWZ010000011.1"/>
</dbReference>
<dbReference type="EMBL" id="JBDKWZ010000011">
    <property type="protein sequence ID" value="MEN7549910.1"/>
    <property type="molecule type" value="Genomic_DNA"/>
</dbReference>
<protein>
    <submittedName>
        <fullName evidence="1">Uncharacterized protein</fullName>
    </submittedName>
</protein>
<name>A0AAW9S3Y4_9BACT</name>
<proteinExistence type="predicted"/>
<dbReference type="SUPFAM" id="SSF48452">
    <property type="entry name" value="TPR-like"/>
    <property type="match status" value="1"/>
</dbReference>
<dbReference type="InterPro" id="IPR036737">
    <property type="entry name" value="OmpA-like_sf"/>
</dbReference>
<dbReference type="Gene3D" id="1.25.40.10">
    <property type="entry name" value="Tetratricopeptide repeat domain"/>
    <property type="match status" value="1"/>
</dbReference>
<dbReference type="Proteomes" id="UP001403385">
    <property type="component" value="Unassembled WGS sequence"/>
</dbReference>
<dbReference type="InterPro" id="IPR011659">
    <property type="entry name" value="WD40"/>
</dbReference>
<dbReference type="AlphaFoldDB" id="A0AAW9S3Y4"/>
<keyword evidence="2" id="KW-1185">Reference proteome</keyword>
<dbReference type="SUPFAM" id="SSF103088">
    <property type="entry name" value="OmpA-like"/>
    <property type="match status" value="1"/>
</dbReference>
<dbReference type="InterPro" id="IPR011990">
    <property type="entry name" value="TPR-like_helical_dom_sf"/>
</dbReference>
<dbReference type="Gene3D" id="2.120.10.30">
    <property type="entry name" value="TolB, C-terminal domain"/>
    <property type="match status" value="1"/>
</dbReference>
<reference evidence="1 2" key="1">
    <citation type="submission" date="2024-04" db="EMBL/GenBank/DDBJ databases">
        <title>Novel genus in family Flammeovirgaceae.</title>
        <authorList>
            <person name="Nguyen T.H."/>
            <person name="Vuong T.Q."/>
            <person name="Le H."/>
            <person name="Kim S.-G."/>
        </authorList>
    </citation>
    <scope>NUCLEOTIDE SEQUENCE [LARGE SCALE GENOMIC DNA]</scope>
    <source>
        <strain evidence="1 2">JCM 23209</strain>
    </source>
</reference>
<dbReference type="Pfam" id="PF07676">
    <property type="entry name" value="PD40"/>
    <property type="match status" value="3"/>
</dbReference>
<accession>A0AAW9S3Y4</accession>
<sequence length="763" mass="87227">MLLQISQKYSCILIILLTCTSLVFGQQVDSKLQREILRADSLLKQKDFNLASEAYQTLSQRLPNEPIYPYKSALCYFYSKRYYTQAIEIFENLLKKYPEEKLPTELHYYLGCAYHFRANQYRENPNAKENDFLLAIQQFITYNELMDNKPGKIADLEKKIKACENALKASQTPNTALDLKLLPFPYNSSFDDYAPVFSNDGSSLFFTSDRLEDSFHSVLGDDYLVIPDSLKNKAQLLYEMQKGDQPKEWFGPFKTGIEDKVIQALDLTRDGKQLLIYKGTDQETGDLYVVQLKRNKWSSSPHKLPAPINSQHIEKGGCFASDGKVIFFASNRPGGYGGFDLYKSYQTGRDSWSEPINLGPVVNSPDDEVNPTMHTDNKTLYFSSNSSKSIGGFDIFRTKESGAGWTEPENLGFPLNSTFDDDYFVQSPDKSVSFLASNRVTKDNLGLGGYDLISIHYQRQPVAMAMVKGNMVAKLNHTTLPLELEVIDAQSNEQQSYVFNPDTLSGRYFMLVQPGRSYSMDIRLGHSLLRNLQINIPENTYMYELNQEFNIQQRELHGTMIGKVEVGKSNFSIIQLDKSGDQLSAHQRYDGLEELIQYIIERTDSTVLSKISGLEKDIFKPSSSTQKDPETYYNRMFDLLDKYFEDPERYPISKLEEPLSGNTSPYIMLDPQPIRTTVQFEKQSNQLNDESIRALTKITDFVKVLPKLKVEILHVNATNQPLNSQRVQSIKQWLLQQGIIGKELILTELKDVPVGYFEVVFHF</sequence>
<comment type="caution">
    <text evidence="1">The sequence shown here is derived from an EMBL/GenBank/DDBJ whole genome shotgun (WGS) entry which is preliminary data.</text>
</comment>
<dbReference type="InterPro" id="IPR011042">
    <property type="entry name" value="6-blade_b-propeller_TolB-like"/>
</dbReference>
<evidence type="ECO:0000313" key="1">
    <source>
        <dbReference type="EMBL" id="MEN7549910.1"/>
    </source>
</evidence>